<proteinExistence type="predicted"/>
<evidence type="ECO:0000256" key="1">
    <source>
        <dbReference type="SAM" id="MobiDB-lite"/>
    </source>
</evidence>
<feature type="region of interest" description="Disordered" evidence="1">
    <location>
        <begin position="322"/>
        <end position="345"/>
    </location>
</feature>
<dbReference type="InterPro" id="IPR006502">
    <property type="entry name" value="PDDEXK-like"/>
</dbReference>
<dbReference type="PANTHER" id="PTHR31579:SF1">
    <property type="entry name" value="OS03G0796600 PROTEIN"/>
    <property type="match status" value="1"/>
</dbReference>
<reference evidence="2" key="1">
    <citation type="journal article" date="2020" name="bioRxiv">
        <title>Comparative genomics of Chlamydomonas.</title>
        <authorList>
            <person name="Craig R.J."/>
            <person name="Hasan A.R."/>
            <person name="Ness R.W."/>
            <person name="Keightley P.D."/>
        </authorList>
    </citation>
    <scope>NUCLEOTIDE SEQUENCE</scope>
    <source>
        <strain evidence="2">CCAP 11/70</strain>
    </source>
</reference>
<dbReference type="AlphaFoldDB" id="A0A835XNU9"/>
<dbReference type="EMBL" id="JAEHOE010000152">
    <property type="protein sequence ID" value="KAG2484340.1"/>
    <property type="molecule type" value="Genomic_DNA"/>
</dbReference>
<dbReference type="OrthoDB" id="691424at2759"/>
<evidence type="ECO:0000313" key="3">
    <source>
        <dbReference type="Proteomes" id="UP000612055"/>
    </source>
</evidence>
<organism evidence="2 3">
    <name type="scientific">Edaphochlamys debaryana</name>
    <dbReference type="NCBI Taxonomy" id="47281"/>
    <lineage>
        <taxon>Eukaryota</taxon>
        <taxon>Viridiplantae</taxon>
        <taxon>Chlorophyta</taxon>
        <taxon>core chlorophytes</taxon>
        <taxon>Chlorophyceae</taxon>
        <taxon>CS clade</taxon>
        <taxon>Chlamydomonadales</taxon>
        <taxon>Chlamydomonadales incertae sedis</taxon>
        <taxon>Edaphochlamys</taxon>
    </lineage>
</organism>
<comment type="caution">
    <text evidence="2">The sequence shown here is derived from an EMBL/GenBank/DDBJ whole genome shotgun (WGS) entry which is preliminary data.</text>
</comment>
<dbReference type="PANTHER" id="PTHR31579">
    <property type="entry name" value="OS03G0796600 PROTEIN"/>
    <property type="match status" value="1"/>
</dbReference>
<sequence>MGDDLAMLDQGIFECEVLLSDDQDICQGPASCGSPVLGTALHRLETMSRPACPFARTLLQRVQESVANNEGLAADVHGLGRDLAGMGYLVSVRSATGSGGSGADCFRSLRHEFLVVLGSGDYCGMEFIVEPALRQHFAIPHPSPEYALVLSHLPEVFVGGSCRLAPIVQLMCALMADSFARQGLALPPWRKEQAMLSKWMPQPHRLRDTPVLPPPAPGLPDPASPWLLDLPEATAALFARDSSVSDANSSRCCSGEFVVSRADSGSNASIMTTAPSSGVLSGGCSPVSVLPLSQAGLPQRLARLEPHCSVMGFEPQPASIARSAAAQPQTGAAGGGAAKPSATASGGPAGLLWQLRTAAEGLRRGAGSAGAGGGVIETRPPLVTGEMCIRVVRLGSPVQAPQAPSTAAGLR</sequence>
<dbReference type="Proteomes" id="UP000612055">
    <property type="component" value="Unassembled WGS sequence"/>
</dbReference>
<accession>A0A835XNU9</accession>
<dbReference type="Pfam" id="PF04720">
    <property type="entry name" value="PDDEXK_6"/>
    <property type="match status" value="1"/>
</dbReference>
<keyword evidence="3" id="KW-1185">Reference proteome</keyword>
<evidence type="ECO:0000313" key="2">
    <source>
        <dbReference type="EMBL" id="KAG2484340.1"/>
    </source>
</evidence>
<gene>
    <name evidence="2" type="ORF">HYH03_016882</name>
</gene>
<name>A0A835XNU9_9CHLO</name>
<protein>
    <submittedName>
        <fullName evidence="2">Uncharacterized protein</fullName>
    </submittedName>
</protein>